<evidence type="ECO:0000313" key="5">
    <source>
        <dbReference type="Proteomes" id="UP000751190"/>
    </source>
</evidence>
<dbReference type="CDD" id="cd02440">
    <property type="entry name" value="AdoMet_MTases"/>
    <property type="match status" value="1"/>
</dbReference>
<feature type="compositionally biased region" description="Basic and acidic residues" evidence="3">
    <location>
        <begin position="440"/>
        <end position="450"/>
    </location>
</feature>
<dbReference type="OMA" id="AHAMLFY"/>
<reference evidence="4" key="1">
    <citation type="submission" date="2021-05" db="EMBL/GenBank/DDBJ databases">
        <title>The genome of the haptophyte Pavlova lutheri (Diacronema luteri, Pavlovales) - a model for lipid biosynthesis in eukaryotic algae.</title>
        <authorList>
            <person name="Hulatt C.J."/>
            <person name="Posewitz M.C."/>
        </authorList>
    </citation>
    <scope>NUCLEOTIDE SEQUENCE</scope>
    <source>
        <strain evidence="4">NIVA-4/92</strain>
    </source>
</reference>
<protein>
    <submittedName>
        <fullName evidence="4">Uncharacterized protein</fullName>
    </submittedName>
</protein>
<evidence type="ECO:0000256" key="1">
    <source>
        <dbReference type="ARBA" id="ARBA00022691"/>
    </source>
</evidence>
<dbReference type="InterPro" id="IPR029063">
    <property type="entry name" value="SAM-dependent_MTases_sf"/>
</dbReference>
<dbReference type="AlphaFoldDB" id="A0A8J5XRU4"/>
<organism evidence="4 5">
    <name type="scientific">Diacronema lutheri</name>
    <name type="common">Unicellular marine alga</name>
    <name type="synonym">Monochrysis lutheri</name>
    <dbReference type="NCBI Taxonomy" id="2081491"/>
    <lineage>
        <taxon>Eukaryota</taxon>
        <taxon>Haptista</taxon>
        <taxon>Haptophyta</taxon>
        <taxon>Pavlovophyceae</taxon>
        <taxon>Pavlovales</taxon>
        <taxon>Pavlovaceae</taxon>
        <taxon>Diacronema</taxon>
    </lineage>
</organism>
<proteinExistence type="predicted"/>
<name>A0A8J5XRU4_DIALT</name>
<dbReference type="Gene3D" id="3.40.50.150">
    <property type="entry name" value="Vaccinia Virus protein VP39"/>
    <property type="match status" value="1"/>
</dbReference>
<dbReference type="GO" id="GO:0016274">
    <property type="term" value="F:protein-arginine N-methyltransferase activity"/>
    <property type="evidence" value="ECO:0007669"/>
    <property type="project" value="InterPro"/>
</dbReference>
<keyword evidence="1 2" id="KW-0949">S-adenosyl-L-methionine</keyword>
<feature type="region of interest" description="Disordered" evidence="3">
    <location>
        <begin position="377"/>
        <end position="450"/>
    </location>
</feature>
<evidence type="ECO:0000256" key="3">
    <source>
        <dbReference type="SAM" id="MobiDB-lite"/>
    </source>
</evidence>
<dbReference type="Gene3D" id="2.70.160.11">
    <property type="entry name" value="Hnrnp arginine n-methyltransferase1"/>
    <property type="match status" value="1"/>
</dbReference>
<dbReference type="InterPro" id="IPR025799">
    <property type="entry name" value="Arg_MeTrfase"/>
</dbReference>
<dbReference type="SUPFAM" id="SSF53335">
    <property type="entry name" value="S-adenosyl-L-methionine-dependent methyltransferases"/>
    <property type="match status" value="1"/>
</dbReference>
<keyword evidence="2" id="KW-0808">Transferase</keyword>
<dbReference type="GO" id="GO:0042054">
    <property type="term" value="F:histone methyltransferase activity"/>
    <property type="evidence" value="ECO:0007669"/>
    <property type="project" value="TreeGrafter"/>
</dbReference>
<accession>A0A8J5XRU4</accession>
<dbReference type="PROSITE" id="PS51678">
    <property type="entry name" value="SAM_MT_PRMT"/>
    <property type="match status" value="1"/>
</dbReference>
<dbReference type="OrthoDB" id="412876at2759"/>
<dbReference type="GO" id="GO:0032259">
    <property type="term" value="P:methylation"/>
    <property type="evidence" value="ECO:0007669"/>
    <property type="project" value="UniProtKB-KW"/>
</dbReference>
<dbReference type="PANTHER" id="PTHR11006:SF4">
    <property type="entry name" value="PROTEIN ARGININE N-METHYLTRANSFERASE 7"/>
    <property type="match status" value="1"/>
</dbReference>
<keyword evidence="2" id="KW-0489">Methyltransferase</keyword>
<sequence>MDENAEEVFARKQGIGGPYMPPCEANGRPEHLFGSYLPINFVVPTRLRTKPTELIETVNDWHFAMINDLDRNKFYQTLLHDAIDENSVVLEIGAGSGLLSIMAAKAGARLVIAIEANHEMAVLAQQIIAANGMSDRICVINKMSTDVHLDELPAVPTILVSEILGTLLLGESALHYVQDARARLIAPRATILPALGTQYVSLIESDEVHQITAVRSWDGIDLRHFNALQDTTSLVFTKQYGFRFSSCAHRFLSDKLPVLAIDFAQAHTETAFLQEHRLRFRATATGVAHAILASWDVSDPYRRQVMSTHPNDTRHNFPRDMQWGQALQLLEDTTDGLELPQPRPLRVTEGESLTLVVRYARDGVNFQCAVERDGAPARTGKVVQRTQREAPSALPAGAHENGSRASPAHTAAAKGKRPAPAANGTDAGRAAPGCSGGTFEFDRDFPPLGH</sequence>
<dbReference type="Pfam" id="PF06325">
    <property type="entry name" value="PrmA"/>
    <property type="match status" value="1"/>
</dbReference>
<evidence type="ECO:0000256" key="2">
    <source>
        <dbReference type="PROSITE-ProRule" id="PRU01015"/>
    </source>
</evidence>
<evidence type="ECO:0000313" key="4">
    <source>
        <dbReference type="EMBL" id="KAG8469319.1"/>
    </source>
</evidence>
<gene>
    <name evidence="4" type="ORF">KFE25_007837</name>
</gene>
<keyword evidence="5" id="KW-1185">Reference proteome</keyword>
<dbReference type="Proteomes" id="UP000751190">
    <property type="component" value="Unassembled WGS sequence"/>
</dbReference>
<comment type="caution">
    <text evidence="4">The sequence shown here is derived from an EMBL/GenBank/DDBJ whole genome shotgun (WGS) entry which is preliminary data.</text>
</comment>
<dbReference type="EMBL" id="JAGTXO010000003">
    <property type="protein sequence ID" value="KAG8469319.1"/>
    <property type="molecule type" value="Genomic_DNA"/>
</dbReference>
<dbReference type="PANTHER" id="PTHR11006">
    <property type="entry name" value="PROTEIN ARGININE N-METHYLTRANSFERASE"/>
    <property type="match status" value="1"/>
</dbReference>